<name>A0A7R6SW64_9GAMM</name>
<protein>
    <recommendedName>
        <fullName evidence="4">DUF2986 domain-containing protein</fullName>
    </recommendedName>
</protein>
<evidence type="ECO:0000256" key="1">
    <source>
        <dbReference type="SAM" id="MobiDB-lite"/>
    </source>
</evidence>
<feature type="compositionally biased region" description="Polar residues" evidence="1">
    <location>
        <begin position="42"/>
        <end position="52"/>
    </location>
</feature>
<dbReference type="EMBL" id="AP014546">
    <property type="protein sequence ID" value="BBB29445.1"/>
    <property type="molecule type" value="Genomic_DNA"/>
</dbReference>
<keyword evidence="3" id="KW-1185">Reference proteome</keyword>
<dbReference type="Proteomes" id="UP000595332">
    <property type="component" value="Chromosome"/>
</dbReference>
<sequence length="52" mass="5982">MNRKKKINSILIKRMKKANSKINPSNKPRYISKEERAKAETSETQSSEGMNS</sequence>
<dbReference type="AlphaFoldDB" id="A0A7R6SW64"/>
<feature type="region of interest" description="Disordered" evidence="1">
    <location>
        <begin position="19"/>
        <end position="52"/>
    </location>
</feature>
<evidence type="ECO:0008006" key="4">
    <source>
        <dbReference type="Google" id="ProtNLM"/>
    </source>
</evidence>
<proteinExistence type="predicted"/>
<evidence type="ECO:0000313" key="2">
    <source>
        <dbReference type="EMBL" id="BBB29445.1"/>
    </source>
</evidence>
<dbReference type="Pfam" id="PF11661">
    <property type="entry name" value="DUF2986"/>
    <property type="match status" value="1"/>
</dbReference>
<dbReference type="InterPro" id="IPR021677">
    <property type="entry name" value="DUF2986"/>
</dbReference>
<dbReference type="RefSeq" id="WP_201350065.1">
    <property type="nucleotide sequence ID" value="NZ_AP014546.1"/>
</dbReference>
<evidence type="ECO:0000313" key="3">
    <source>
        <dbReference type="Proteomes" id="UP000595332"/>
    </source>
</evidence>
<accession>A0A7R6SW64</accession>
<reference evidence="2 3" key="1">
    <citation type="journal article" date="2008" name="Int. J. Syst. Evol. Microbiol.">
        <title>Neptunomonas japonica sp. nov., an Osedax japonicus symbiont-like bacterium isolated from sediment adjacent to sperm whale carcasses off Kagoshima, Japan.</title>
        <authorList>
            <person name="Miyazaki M."/>
            <person name="Nogi Y."/>
            <person name="Fujiwara Y."/>
            <person name="Kawato M."/>
            <person name="Kubokawa K."/>
            <person name="Horikoshi K."/>
        </authorList>
    </citation>
    <scope>NUCLEOTIDE SEQUENCE [LARGE SCALE GENOMIC DNA]</scope>
    <source>
        <strain evidence="2 3">JAMM 1380</strain>
    </source>
</reference>
<gene>
    <name evidence="2" type="ORF">NEJAP_1493</name>
</gene>
<organism evidence="2 3">
    <name type="scientific">Neptunomonas japonica JAMM 1380</name>
    <dbReference type="NCBI Taxonomy" id="1441457"/>
    <lineage>
        <taxon>Bacteria</taxon>
        <taxon>Pseudomonadati</taxon>
        <taxon>Pseudomonadota</taxon>
        <taxon>Gammaproteobacteria</taxon>
        <taxon>Oceanospirillales</taxon>
        <taxon>Oceanospirillaceae</taxon>
        <taxon>Neptunomonas</taxon>
    </lineage>
</organism>
<feature type="compositionally biased region" description="Basic and acidic residues" evidence="1">
    <location>
        <begin position="31"/>
        <end position="41"/>
    </location>
</feature>
<dbReference type="KEGG" id="njp:NEJAP_1493"/>